<dbReference type="KEGG" id="tcc:18602137"/>
<dbReference type="Proteomes" id="UP000694886">
    <property type="component" value="Chromosome 4"/>
</dbReference>
<reference evidence="3" key="2">
    <citation type="submission" date="2025-08" db="UniProtKB">
        <authorList>
            <consortium name="RefSeq"/>
        </authorList>
    </citation>
    <scope>IDENTIFICATION</scope>
</reference>
<dbReference type="RefSeq" id="XP_017974741.1">
    <property type="nucleotide sequence ID" value="XM_018119252.1"/>
</dbReference>
<feature type="region of interest" description="Disordered" evidence="1">
    <location>
        <begin position="1"/>
        <end position="21"/>
    </location>
</feature>
<protein>
    <submittedName>
        <fullName evidence="3">Uncharacterized protein LOC18602137</fullName>
    </submittedName>
</protein>
<sequence length="94" mass="10687">MTSLSPPVHHQRPRGGNESPLDLDVRCLICRFLGSPFGTSSNHDELQLRRKPARMERQPSFSREIGHAAAETYLVTRLSFTLLRYLGNLVEIKL</sequence>
<proteinExistence type="predicted"/>
<accession>A0AB32WA43</accession>
<evidence type="ECO:0000313" key="2">
    <source>
        <dbReference type="Proteomes" id="UP000694886"/>
    </source>
</evidence>
<evidence type="ECO:0000313" key="3">
    <source>
        <dbReference type="RefSeq" id="XP_017974741.1"/>
    </source>
</evidence>
<dbReference type="AlphaFoldDB" id="A0AB32WA43"/>
<evidence type="ECO:0000256" key="1">
    <source>
        <dbReference type="SAM" id="MobiDB-lite"/>
    </source>
</evidence>
<dbReference type="Gramene" id="Tc04v2_t011480.1">
    <property type="protein sequence ID" value="Tc04v2_p011480.1"/>
    <property type="gene ID" value="Tc04v2_g011480"/>
</dbReference>
<name>A0AB32WA43_THECC</name>
<gene>
    <name evidence="3" type="primary">LOC18602137</name>
</gene>
<dbReference type="GeneID" id="18602137"/>
<organism evidence="2 3">
    <name type="scientific">Theobroma cacao</name>
    <name type="common">Cacao</name>
    <name type="synonym">Cocoa</name>
    <dbReference type="NCBI Taxonomy" id="3641"/>
    <lineage>
        <taxon>Eukaryota</taxon>
        <taxon>Viridiplantae</taxon>
        <taxon>Streptophyta</taxon>
        <taxon>Embryophyta</taxon>
        <taxon>Tracheophyta</taxon>
        <taxon>Spermatophyta</taxon>
        <taxon>Magnoliopsida</taxon>
        <taxon>eudicotyledons</taxon>
        <taxon>Gunneridae</taxon>
        <taxon>Pentapetalae</taxon>
        <taxon>rosids</taxon>
        <taxon>malvids</taxon>
        <taxon>Malvales</taxon>
        <taxon>Malvaceae</taxon>
        <taxon>Byttnerioideae</taxon>
        <taxon>Theobroma</taxon>
    </lineage>
</organism>
<reference evidence="2" key="1">
    <citation type="journal article" date="1997" name="Nucleic Acids Res.">
        <title>tRNAscan-SE: a program for improved detection of transfer RNA genes in genomic sequence.</title>
        <authorList>
            <person name="Lowe T.M."/>
            <person name="Eddy S.R."/>
        </authorList>
    </citation>
    <scope>NUCLEOTIDE SEQUENCE [LARGE SCALE GENOMIC DNA]</scope>
    <source>
        <strain evidence="2">r\B97-61/B2</strain>
    </source>
</reference>